<dbReference type="Proteomes" id="UP000319732">
    <property type="component" value="Unassembled WGS sequence"/>
</dbReference>
<dbReference type="AlphaFoldDB" id="A0A545SXF0"/>
<dbReference type="RefSeq" id="WP_142929273.1">
    <property type="nucleotide sequence ID" value="NZ_ML660105.1"/>
</dbReference>
<dbReference type="SUPFAM" id="SSF50341">
    <property type="entry name" value="CheW-like"/>
    <property type="match status" value="1"/>
</dbReference>
<dbReference type="PANTHER" id="PTHR22617:SF43">
    <property type="entry name" value="PROTEIN PILI"/>
    <property type="match status" value="1"/>
</dbReference>
<dbReference type="InterPro" id="IPR002545">
    <property type="entry name" value="CheW-lke_dom"/>
</dbReference>
<reference evidence="2 3" key="1">
    <citation type="submission" date="2019-06" db="EMBL/GenBank/DDBJ databases">
        <title>Whole genome sequence for Cellvibrionaceae sp. R142.</title>
        <authorList>
            <person name="Wang G."/>
        </authorList>
    </citation>
    <scope>NUCLEOTIDE SEQUENCE [LARGE SCALE GENOMIC DNA]</scope>
    <source>
        <strain evidence="2 3">R142</strain>
    </source>
</reference>
<dbReference type="PANTHER" id="PTHR22617">
    <property type="entry name" value="CHEMOTAXIS SENSOR HISTIDINE KINASE-RELATED"/>
    <property type="match status" value="1"/>
</dbReference>
<gene>
    <name evidence="2" type="ORF">FKG94_22845</name>
</gene>
<evidence type="ECO:0000313" key="3">
    <source>
        <dbReference type="Proteomes" id="UP000319732"/>
    </source>
</evidence>
<evidence type="ECO:0000259" key="1">
    <source>
        <dbReference type="PROSITE" id="PS50851"/>
    </source>
</evidence>
<dbReference type="Pfam" id="PF01584">
    <property type="entry name" value="CheW"/>
    <property type="match status" value="1"/>
</dbReference>
<comment type="caution">
    <text evidence="2">The sequence shown here is derived from an EMBL/GenBank/DDBJ whole genome shotgun (WGS) entry which is preliminary data.</text>
</comment>
<evidence type="ECO:0000313" key="2">
    <source>
        <dbReference type="EMBL" id="TQV69634.1"/>
    </source>
</evidence>
<dbReference type="GO" id="GO:0005829">
    <property type="term" value="C:cytosol"/>
    <property type="evidence" value="ECO:0007669"/>
    <property type="project" value="TreeGrafter"/>
</dbReference>
<dbReference type="PROSITE" id="PS50851">
    <property type="entry name" value="CHEW"/>
    <property type="match status" value="1"/>
</dbReference>
<name>A0A545SXF0_9GAMM</name>
<keyword evidence="3" id="KW-1185">Reference proteome</keyword>
<dbReference type="SMART" id="SM00260">
    <property type="entry name" value="CheW"/>
    <property type="match status" value="1"/>
</dbReference>
<dbReference type="GO" id="GO:0006935">
    <property type="term" value="P:chemotaxis"/>
    <property type="evidence" value="ECO:0007669"/>
    <property type="project" value="InterPro"/>
</dbReference>
<proteinExistence type="predicted"/>
<dbReference type="InterPro" id="IPR036061">
    <property type="entry name" value="CheW-like_dom_sf"/>
</dbReference>
<feature type="domain" description="CheW-like" evidence="1">
    <location>
        <begin position="34"/>
        <end position="174"/>
    </location>
</feature>
<organism evidence="2 3">
    <name type="scientific">Exilibacterium tricleocarpae</name>
    <dbReference type="NCBI Taxonomy" id="2591008"/>
    <lineage>
        <taxon>Bacteria</taxon>
        <taxon>Pseudomonadati</taxon>
        <taxon>Pseudomonadota</taxon>
        <taxon>Gammaproteobacteria</taxon>
        <taxon>Cellvibrionales</taxon>
        <taxon>Cellvibrionaceae</taxon>
        <taxon>Exilibacterium</taxon>
    </lineage>
</organism>
<dbReference type="Gene3D" id="2.40.50.180">
    <property type="entry name" value="CheA-289, Domain 4"/>
    <property type="match status" value="1"/>
</dbReference>
<protein>
    <submittedName>
        <fullName evidence="2">Chemotaxis protein CheW</fullName>
    </submittedName>
</protein>
<dbReference type="OrthoDB" id="5298045at2"/>
<sequence length="180" mass="19951">MAKQQAAFQALVELAHRSRRAAKGLPAQVDITPHWSGVGFSLLGMHFVSPMGVVSEMLEVPPYTRLPGVQPWVRGVANVRGRLLPLFDLAAFFGGRLQTHRKLRRVLILEAGGLYSGLIVDRVFGMQHFPVDTYTTDLSGINAELRSLVSGSYELDEQRWWVLNPATLAENARFVNAAKL</sequence>
<dbReference type="InterPro" id="IPR039315">
    <property type="entry name" value="CheW"/>
</dbReference>
<dbReference type="GO" id="GO:0007165">
    <property type="term" value="P:signal transduction"/>
    <property type="evidence" value="ECO:0007669"/>
    <property type="project" value="InterPro"/>
</dbReference>
<dbReference type="EMBL" id="VHSG01000027">
    <property type="protein sequence ID" value="TQV69634.1"/>
    <property type="molecule type" value="Genomic_DNA"/>
</dbReference>
<accession>A0A545SXF0</accession>